<evidence type="ECO:0000313" key="6">
    <source>
        <dbReference type="Proteomes" id="UP000317650"/>
    </source>
</evidence>
<keyword evidence="6" id="KW-1185">Reference proteome</keyword>
<dbReference type="PANTHER" id="PTHR32370">
    <property type="entry name" value="OS12G0117600 PROTEIN"/>
    <property type="match status" value="1"/>
</dbReference>
<accession>A0A4S8JPI4</accession>
<name>A0A4S8JPI4_MUSBA</name>
<dbReference type="EMBL" id="PYDT01000004">
    <property type="protein sequence ID" value="THU64237.1"/>
    <property type="molecule type" value="Genomic_DNA"/>
</dbReference>
<feature type="domain" description="NPH3" evidence="4">
    <location>
        <begin position="1"/>
        <end position="35"/>
    </location>
</feature>
<dbReference type="AlphaFoldDB" id="A0A4S8JPI4"/>
<evidence type="ECO:0000313" key="5">
    <source>
        <dbReference type="EMBL" id="THU64237.1"/>
    </source>
</evidence>
<comment type="similarity">
    <text evidence="2">Belongs to the NPH3 family.</text>
</comment>
<reference evidence="5 6" key="1">
    <citation type="journal article" date="2019" name="Nat. Plants">
        <title>Genome sequencing of Musa balbisiana reveals subgenome evolution and function divergence in polyploid bananas.</title>
        <authorList>
            <person name="Yao X."/>
        </authorList>
    </citation>
    <scope>NUCLEOTIDE SEQUENCE [LARGE SCALE GENOMIC DNA]</scope>
    <source>
        <strain evidence="6">cv. DH-PKW</strain>
        <tissue evidence="5">Leaves</tissue>
    </source>
</reference>
<evidence type="ECO:0000259" key="4">
    <source>
        <dbReference type="PROSITE" id="PS51649"/>
    </source>
</evidence>
<dbReference type="PROSITE" id="PS51649">
    <property type="entry name" value="NPH3"/>
    <property type="match status" value="1"/>
</dbReference>
<keyword evidence="1" id="KW-0833">Ubl conjugation pathway</keyword>
<gene>
    <name evidence="5" type="ORF">C4D60_Mb01t24360</name>
</gene>
<feature type="coiled-coil region" evidence="3">
    <location>
        <begin position="79"/>
        <end position="106"/>
    </location>
</feature>
<organism evidence="5 6">
    <name type="scientific">Musa balbisiana</name>
    <name type="common">Banana</name>
    <dbReference type="NCBI Taxonomy" id="52838"/>
    <lineage>
        <taxon>Eukaryota</taxon>
        <taxon>Viridiplantae</taxon>
        <taxon>Streptophyta</taxon>
        <taxon>Embryophyta</taxon>
        <taxon>Tracheophyta</taxon>
        <taxon>Spermatophyta</taxon>
        <taxon>Magnoliopsida</taxon>
        <taxon>Liliopsida</taxon>
        <taxon>Zingiberales</taxon>
        <taxon>Musaceae</taxon>
        <taxon>Musa</taxon>
    </lineage>
</organism>
<proteinExistence type="inferred from homology"/>
<dbReference type="InterPro" id="IPR027356">
    <property type="entry name" value="NPH3_dom"/>
</dbReference>
<dbReference type="UniPathway" id="UPA00143"/>
<evidence type="ECO:0000256" key="1">
    <source>
        <dbReference type="ARBA" id="ARBA00022786"/>
    </source>
</evidence>
<comment type="caution">
    <text evidence="5">The sequence shown here is derived from an EMBL/GenBank/DDBJ whole genome shotgun (WGS) entry which is preliminary data.</text>
</comment>
<evidence type="ECO:0000256" key="3">
    <source>
        <dbReference type="SAM" id="Coils"/>
    </source>
</evidence>
<evidence type="ECO:0000256" key="2">
    <source>
        <dbReference type="PROSITE-ProRule" id="PRU00982"/>
    </source>
</evidence>
<dbReference type="Proteomes" id="UP000317650">
    <property type="component" value="Chromosome 1"/>
</dbReference>
<protein>
    <recommendedName>
        <fullName evidence="4">NPH3 domain-containing protein</fullName>
    </recommendedName>
</protein>
<keyword evidence="3" id="KW-0175">Coiled coil</keyword>
<dbReference type="GO" id="GO:0016567">
    <property type="term" value="P:protein ubiquitination"/>
    <property type="evidence" value="ECO:0007669"/>
    <property type="project" value="UniProtKB-UniPathway"/>
</dbReference>
<dbReference type="InterPro" id="IPR043454">
    <property type="entry name" value="NPH3/RPT2-like"/>
</dbReference>
<sequence length="157" mass="17659">MDCRKLSVDACAHAVKNERLPIRFAIQLLFSKQVTMTDSIAGSWIEGAHPMIPTKQRLLLQRDPRTQCSQEGPAAAEEVNKLSFELENMKAKHSELRRDMDGMHRALEEMSSLSSKPTTHTSVWAWVGKKLGRLKMSRTGAYGTLEYVAAQRGDMEV</sequence>